<dbReference type="EMBL" id="AP018711">
    <property type="protein sequence ID" value="BBE35013.1"/>
    <property type="molecule type" value="Genomic_DNA"/>
</dbReference>
<protein>
    <recommendedName>
        <fullName evidence="3">Amine oxidase domain-containing protein</fullName>
    </recommendedName>
</protein>
<dbReference type="PANTHER" id="PTHR16128">
    <property type="entry name" value="FAD/NAD(P)-BINDING OXIDOREDUCTASE FAMILY PROTEIN"/>
    <property type="match status" value="1"/>
</dbReference>
<dbReference type="KEGG" id="smic:SmB9_26710"/>
<organism evidence="1 2">
    <name type="scientific">Sphingosinicella microcystinivorans</name>
    <dbReference type="NCBI Taxonomy" id="335406"/>
    <lineage>
        <taxon>Bacteria</taxon>
        <taxon>Pseudomonadati</taxon>
        <taxon>Pseudomonadota</taxon>
        <taxon>Alphaproteobacteria</taxon>
        <taxon>Sphingomonadales</taxon>
        <taxon>Sphingosinicellaceae</taxon>
        <taxon>Sphingosinicella</taxon>
    </lineage>
</organism>
<proteinExistence type="predicted"/>
<sequence>MATLFDKGRRPGGRLSSLCIGGLEWDFGAQYFKVSGAAFAAEVKRWHDRHLVAPWTGGPDGALVGMPSMGGFVAALCQGHDVRLNAEIQRIEADCLGWHISGPGLCDGPFAALIIAVPSEQAATLVSLHDLDMARETTATRSAPCWTVMTAFAEPLSALPHYFRDRGPIAWASRNNSKPARAPTECWVIQASAAWSRAHLERDPTVVAPLLLSAFAAEARADLPTPSFLRAHRWRFGLPYGQRGKVLWNPSLRLGACGDWTVAPAIEGAWQSGVATAQRVVDTLAREQVHAPG</sequence>
<dbReference type="PANTHER" id="PTHR16128:SF5">
    <property type="entry name" value="FAD_NAD(P)-BINDING OXIDOREDUCTASE FAMILY PROTEIN"/>
    <property type="match status" value="1"/>
</dbReference>
<accession>A0AAD1D7X3</accession>
<reference evidence="1 2" key="1">
    <citation type="submission" date="2018-06" db="EMBL/GenBank/DDBJ databases">
        <title>Complete Genome Sequence of the Microcystin-Degrading Bacterium Sphingosinicella microcystinivorans Strain B-9.</title>
        <authorList>
            <person name="Jin H."/>
            <person name="Nishizawa T."/>
            <person name="Guo Y."/>
            <person name="Nishizawa A."/>
            <person name="Park H."/>
            <person name="Kato H."/>
            <person name="Tsuji K."/>
            <person name="Harada K."/>
        </authorList>
    </citation>
    <scope>NUCLEOTIDE SEQUENCE [LARGE SCALE GENOMIC DNA]</scope>
    <source>
        <strain evidence="1 2">B9</strain>
    </source>
</reference>
<dbReference type="Proteomes" id="UP000275727">
    <property type="component" value="Chromosome"/>
</dbReference>
<name>A0AAD1D7X3_SPHMI</name>
<dbReference type="InterPro" id="IPR036188">
    <property type="entry name" value="FAD/NAD-bd_sf"/>
</dbReference>
<evidence type="ECO:0008006" key="3">
    <source>
        <dbReference type="Google" id="ProtNLM"/>
    </source>
</evidence>
<dbReference type="Gene3D" id="3.50.50.60">
    <property type="entry name" value="FAD/NAD(P)-binding domain"/>
    <property type="match status" value="1"/>
</dbReference>
<gene>
    <name evidence="1" type="ORF">SmB9_26710</name>
</gene>
<evidence type="ECO:0000313" key="2">
    <source>
        <dbReference type="Proteomes" id="UP000275727"/>
    </source>
</evidence>
<evidence type="ECO:0000313" key="1">
    <source>
        <dbReference type="EMBL" id="BBE35013.1"/>
    </source>
</evidence>
<dbReference type="SUPFAM" id="SSF51905">
    <property type="entry name" value="FAD/NAD(P)-binding domain"/>
    <property type="match status" value="1"/>
</dbReference>
<dbReference type="AlphaFoldDB" id="A0AAD1D7X3"/>
<dbReference type="Gene3D" id="3.90.660.10">
    <property type="match status" value="1"/>
</dbReference>